<reference evidence="7 8" key="1">
    <citation type="submission" date="2014-07" db="EMBL/GenBank/DDBJ databases">
        <authorList>
            <person name="Urmite Genomes Urmite Genomes"/>
        </authorList>
    </citation>
    <scope>NUCLEOTIDE SEQUENCE [LARGE SCALE GENOMIC DNA]</scope>
    <source>
        <strain evidence="7 8">20_BN</strain>
    </source>
</reference>
<evidence type="ECO:0000313" key="7">
    <source>
        <dbReference type="EMBL" id="CDZ94011.1"/>
    </source>
</evidence>
<protein>
    <recommendedName>
        <fullName evidence="5">tRNA (cytidine/uridine-2'-O-)-methyltransferase TrmJ</fullName>
        <ecNumber evidence="5">2.1.1.200</ecNumber>
    </recommendedName>
    <alternativeName>
        <fullName evidence="5">tRNA (cytidine(32)/uridine(32)-2'-O)-methyltransferase</fullName>
    </alternativeName>
    <alternativeName>
        <fullName evidence="5">tRNA Cm32/Um32 methyltransferase</fullName>
    </alternativeName>
</protein>
<dbReference type="Proteomes" id="UP000053902">
    <property type="component" value="Unassembled WGS sequence"/>
</dbReference>
<dbReference type="NCBIfam" id="NF011694">
    <property type="entry name" value="PRK15114.1"/>
    <property type="match status" value="1"/>
</dbReference>
<dbReference type="CDD" id="cd18093">
    <property type="entry name" value="SpoU-like_TrmJ"/>
    <property type="match status" value="1"/>
</dbReference>
<keyword evidence="5" id="KW-0819">tRNA processing</keyword>
<dbReference type="HOGENOM" id="CLU_056931_0_1_6"/>
<dbReference type="GO" id="GO:0160206">
    <property type="term" value="F:tRNA (cytidine(32)/uridine(32)-2'-O)-methyltransferase activity"/>
    <property type="evidence" value="ECO:0007669"/>
    <property type="project" value="UniProtKB-EC"/>
</dbReference>
<name>A0A078LVY3_9PSED</name>
<dbReference type="OrthoDB" id="9806346at2"/>
<dbReference type="PIRSF" id="PIRSF004808">
    <property type="entry name" value="LasT"/>
    <property type="match status" value="1"/>
</dbReference>
<dbReference type="InterPro" id="IPR001537">
    <property type="entry name" value="SpoU_MeTrfase"/>
</dbReference>
<dbReference type="STRING" id="1499686.BN1079_01320"/>
<dbReference type="RefSeq" id="WP_037023134.1">
    <property type="nucleotide sequence ID" value="NZ_CCSF01000001.1"/>
</dbReference>
<proteinExistence type="inferred from homology"/>
<comment type="subunit">
    <text evidence="5">Homodimer.</text>
</comment>
<comment type="catalytic activity">
    <reaction evidence="5">
        <text>cytidine(32) in tRNA + S-adenosyl-L-methionine = 2'-O-methylcytidine(32) in tRNA + S-adenosyl-L-homocysteine + H(+)</text>
        <dbReference type="Rhea" id="RHEA:42932"/>
        <dbReference type="Rhea" id="RHEA-COMP:10288"/>
        <dbReference type="Rhea" id="RHEA-COMP:10289"/>
        <dbReference type="ChEBI" id="CHEBI:15378"/>
        <dbReference type="ChEBI" id="CHEBI:57856"/>
        <dbReference type="ChEBI" id="CHEBI:59789"/>
        <dbReference type="ChEBI" id="CHEBI:74495"/>
        <dbReference type="ChEBI" id="CHEBI:82748"/>
        <dbReference type="EC" id="2.1.1.200"/>
    </reaction>
</comment>
<dbReference type="Pfam" id="PF00588">
    <property type="entry name" value="SpoU_methylase"/>
    <property type="match status" value="1"/>
</dbReference>
<dbReference type="EC" id="2.1.1.200" evidence="5"/>
<dbReference type="PANTHER" id="PTHR42786">
    <property type="entry name" value="TRNA/RRNA METHYLTRANSFERASE"/>
    <property type="match status" value="1"/>
</dbReference>
<evidence type="ECO:0000256" key="4">
    <source>
        <dbReference type="ARBA" id="ARBA00022691"/>
    </source>
</evidence>
<evidence type="ECO:0000256" key="2">
    <source>
        <dbReference type="ARBA" id="ARBA00022603"/>
    </source>
</evidence>
<sequence length="259" mass="28550">MSLQNIRVVLVNTSHPGNIGGAARAMKNMGLSRLVLVDPVDFPSTEAVARASGATDVLDAVQVVATLEEALVGCSVVLGTSARDRRIPWPLLDPRESGVICIQQAEQGGEVALVFGREYAGLTNDELQRCHYHVHIPSDPQFSSLNLAAAVQVLAYEVRMAWLAAHEQPSKQEKLEATSLLNAQPVTADELEHYYGHLEQTLIEIGFLDPAKPRHLMPRLRRLYGRSGISKLEMNILRGILTETQKAVRGEPHKKRRQD</sequence>
<accession>A0A078LVY3</accession>
<organism evidence="7 8">
    <name type="scientific">Pseudomonas saudiphocaensis</name>
    <dbReference type="NCBI Taxonomy" id="1499686"/>
    <lineage>
        <taxon>Bacteria</taxon>
        <taxon>Pseudomonadati</taxon>
        <taxon>Pseudomonadota</taxon>
        <taxon>Gammaproteobacteria</taxon>
        <taxon>Pseudomonadales</taxon>
        <taxon>Pseudomonadaceae</taxon>
        <taxon>Pseudomonas</taxon>
    </lineage>
</organism>
<keyword evidence="2 5" id="KW-0489">Methyltransferase</keyword>
<evidence type="ECO:0000313" key="8">
    <source>
        <dbReference type="Proteomes" id="UP000053902"/>
    </source>
</evidence>
<dbReference type="InterPro" id="IPR029028">
    <property type="entry name" value="Alpha/beta_knot_MTases"/>
</dbReference>
<keyword evidence="4 5" id="KW-0949">S-adenosyl-L-methionine</keyword>
<dbReference type="InterPro" id="IPR004384">
    <property type="entry name" value="RNA_MeTrfase_TrmJ/LasT"/>
</dbReference>
<dbReference type="NCBIfam" id="TIGR00050">
    <property type="entry name" value="rRNA_methyl_1"/>
    <property type="match status" value="1"/>
</dbReference>
<dbReference type="FunFam" id="3.40.1280.10:FF:000006">
    <property type="entry name" value="Uncharacterized tRNA/rRNA methyltransferase HI_0380"/>
    <property type="match status" value="1"/>
</dbReference>
<dbReference type="FunFam" id="1.10.8.590:FF:000004">
    <property type="entry name" value="tRNA (cytidine/uridine/adenosine-2'-O-)-methyltransferase TrmJ"/>
    <property type="match status" value="1"/>
</dbReference>
<comment type="function">
    <text evidence="5">Catalyzes the formation of 2'O-methylated cytidine (Cm32) or 2'O-methylated uridine (Um32) at position 32 in tRNA.</text>
</comment>
<feature type="domain" description="tRNA/rRNA methyltransferase SpoU type" evidence="6">
    <location>
        <begin position="6"/>
        <end position="156"/>
    </location>
</feature>
<dbReference type="InterPro" id="IPR029026">
    <property type="entry name" value="tRNA_m1G_MTases_N"/>
</dbReference>
<dbReference type="eggNOG" id="COG0565">
    <property type="taxonomic scope" value="Bacteria"/>
</dbReference>
<evidence type="ECO:0000256" key="3">
    <source>
        <dbReference type="ARBA" id="ARBA00022679"/>
    </source>
</evidence>
<dbReference type="EMBL" id="CCSF01000001">
    <property type="protein sequence ID" value="CDZ94011.1"/>
    <property type="molecule type" value="Genomic_DNA"/>
</dbReference>
<comment type="subcellular location">
    <subcellularLocation>
        <location evidence="5">Cytoplasm</location>
    </subcellularLocation>
</comment>
<evidence type="ECO:0000256" key="1">
    <source>
        <dbReference type="ARBA" id="ARBA00007228"/>
    </source>
</evidence>
<dbReference type="GO" id="GO:0005829">
    <property type="term" value="C:cytosol"/>
    <property type="evidence" value="ECO:0007669"/>
    <property type="project" value="TreeGrafter"/>
</dbReference>
<dbReference type="GO" id="GO:0003723">
    <property type="term" value="F:RNA binding"/>
    <property type="evidence" value="ECO:0007669"/>
    <property type="project" value="InterPro"/>
</dbReference>
<dbReference type="PANTHER" id="PTHR42786:SF2">
    <property type="entry name" value="TRNA (CYTIDINE_URIDINE-2'-O-)-METHYLTRANSFERASE TRMJ"/>
    <property type="match status" value="1"/>
</dbReference>
<dbReference type="Gene3D" id="1.10.8.590">
    <property type="match status" value="1"/>
</dbReference>
<dbReference type="Gene3D" id="3.40.1280.10">
    <property type="match status" value="1"/>
</dbReference>
<dbReference type="GO" id="GO:0106339">
    <property type="term" value="F:tRNA (cytidine(32)-2'-O)-methyltransferase activity"/>
    <property type="evidence" value="ECO:0007669"/>
    <property type="project" value="RHEA"/>
</dbReference>
<comment type="similarity">
    <text evidence="1">Belongs to the class IV-like SAM-binding methyltransferase superfamily. RNA methyltransferase TrmH family.</text>
</comment>
<keyword evidence="5" id="KW-0963">Cytoplasm</keyword>
<gene>
    <name evidence="5" type="primary">trmJ</name>
    <name evidence="7" type="ORF">BN1079_01320</name>
</gene>
<keyword evidence="3 7" id="KW-0808">Transferase</keyword>
<comment type="catalytic activity">
    <reaction evidence="5">
        <text>uridine(32) in tRNA + S-adenosyl-L-methionine = 2'-O-methyluridine(32) in tRNA + S-adenosyl-L-homocysteine + H(+)</text>
        <dbReference type="Rhea" id="RHEA:42936"/>
        <dbReference type="Rhea" id="RHEA-COMP:10107"/>
        <dbReference type="Rhea" id="RHEA-COMP:10290"/>
        <dbReference type="ChEBI" id="CHEBI:15378"/>
        <dbReference type="ChEBI" id="CHEBI:57856"/>
        <dbReference type="ChEBI" id="CHEBI:59789"/>
        <dbReference type="ChEBI" id="CHEBI:65315"/>
        <dbReference type="ChEBI" id="CHEBI:74478"/>
        <dbReference type="EC" id="2.1.1.200"/>
    </reaction>
</comment>
<evidence type="ECO:0000259" key="6">
    <source>
        <dbReference type="Pfam" id="PF00588"/>
    </source>
</evidence>
<evidence type="ECO:0000256" key="5">
    <source>
        <dbReference type="RuleBase" id="RU362024"/>
    </source>
</evidence>
<dbReference type="SUPFAM" id="SSF75217">
    <property type="entry name" value="alpha/beta knot"/>
    <property type="match status" value="1"/>
</dbReference>
<keyword evidence="8" id="KW-1185">Reference proteome</keyword>
<dbReference type="GO" id="GO:0002128">
    <property type="term" value="P:tRNA nucleoside ribose methylation"/>
    <property type="evidence" value="ECO:0007669"/>
    <property type="project" value="TreeGrafter"/>
</dbReference>
<dbReference type="AlphaFoldDB" id="A0A078LVY3"/>